<feature type="region of interest" description="Disordered" evidence="1">
    <location>
        <begin position="40"/>
        <end position="64"/>
    </location>
</feature>
<sequence length="125" mass="14327">MLPHWLSSWYPQQQVQAQEPFHDQYEAVDEEGDWVQVITPSVKRRQPTQEMNTPVEPIHHETTTTVTEPVVKGLSRQERRAKARFAVKDKKKQARTVAMVLSRNRPKGLNASTCLSSPSILSIDH</sequence>
<protein>
    <submittedName>
        <fullName evidence="2">Uncharacterized protein</fullName>
    </submittedName>
</protein>
<dbReference type="EMBL" id="BAABUK010000028">
    <property type="protein sequence ID" value="GAA5815856.1"/>
    <property type="molecule type" value="Genomic_DNA"/>
</dbReference>
<gene>
    <name evidence="2" type="ORF">MFLAVUS_009372</name>
</gene>
<proteinExistence type="predicted"/>
<dbReference type="Proteomes" id="UP001473302">
    <property type="component" value="Unassembled WGS sequence"/>
</dbReference>
<keyword evidence="3" id="KW-1185">Reference proteome</keyword>
<evidence type="ECO:0000313" key="2">
    <source>
        <dbReference type="EMBL" id="GAA5815856.1"/>
    </source>
</evidence>
<comment type="caution">
    <text evidence="2">The sequence shown here is derived from an EMBL/GenBank/DDBJ whole genome shotgun (WGS) entry which is preliminary data.</text>
</comment>
<evidence type="ECO:0000256" key="1">
    <source>
        <dbReference type="SAM" id="MobiDB-lite"/>
    </source>
</evidence>
<name>A0ABP9Z9U1_9FUNG</name>
<evidence type="ECO:0000313" key="3">
    <source>
        <dbReference type="Proteomes" id="UP001473302"/>
    </source>
</evidence>
<organism evidence="2 3">
    <name type="scientific">Mucor flavus</name>
    <dbReference type="NCBI Taxonomy" id="439312"/>
    <lineage>
        <taxon>Eukaryota</taxon>
        <taxon>Fungi</taxon>
        <taxon>Fungi incertae sedis</taxon>
        <taxon>Mucoromycota</taxon>
        <taxon>Mucoromycotina</taxon>
        <taxon>Mucoromycetes</taxon>
        <taxon>Mucorales</taxon>
        <taxon>Mucorineae</taxon>
        <taxon>Mucoraceae</taxon>
        <taxon>Mucor</taxon>
    </lineage>
</organism>
<reference evidence="2 3" key="1">
    <citation type="submission" date="2024-04" db="EMBL/GenBank/DDBJ databases">
        <title>genome sequences of Mucor flavus KT1a and Helicostylum pulchrum KT1b strains isolated from the surface of a dry-aged beef.</title>
        <authorList>
            <person name="Toyotome T."/>
            <person name="Hosono M."/>
            <person name="Torimaru M."/>
            <person name="Fukuda K."/>
            <person name="Mikami N."/>
        </authorList>
    </citation>
    <scope>NUCLEOTIDE SEQUENCE [LARGE SCALE GENOMIC DNA]</scope>
    <source>
        <strain evidence="2 3">KT1a</strain>
    </source>
</reference>
<accession>A0ABP9Z9U1</accession>